<organism evidence="2 3">
    <name type="scientific">Alkalihalobacillus trypoxylicola</name>
    <dbReference type="NCBI Taxonomy" id="519424"/>
    <lineage>
        <taxon>Bacteria</taxon>
        <taxon>Bacillati</taxon>
        <taxon>Bacillota</taxon>
        <taxon>Bacilli</taxon>
        <taxon>Bacillales</taxon>
        <taxon>Bacillaceae</taxon>
        <taxon>Alkalihalobacillus</taxon>
    </lineage>
</organism>
<dbReference type="EMBL" id="LTAO01000038">
    <property type="protein sequence ID" value="KYG26640.1"/>
    <property type="molecule type" value="Genomic_DNA"/>
</dbReference>
<dbReference type="Proteomes" id="UP000075806">
    <property type="component" value="Unassembled WGS sequence"/>
</dbReference>
<dbReference type="RefSeq" id="WP_061950103.1">
    <property type="nucleotide sequence ID" value="NZ_LTAO01000038.1"/>
</dbReference>
<protein>
    <submittedName>
        <fullName evidence="2">Uncharacterized protein</fullName>
    </submittedName>
</protein>
<sequence>MNKNKIWTIIACFAIAIIMFLYVNHMLFFANVKANEDDKGFQTLNIEKDEPFLTLENCLNKSLKEQDPNKMRFFEATIYHKPLDIKLKNWINDYYPHHRCYISQYGVMNYSKEEMQELLNLIESNQEKKKVRFQSLK</sequence>
<keyword evidence="1" id="KW-0472">Membrane</keyword>
<feature type="transmembrane region" description="Helical" evidence="1">
    <location>
        <begin position="6"/>
        <end position="23"/>
    </location>
</feature>
<dbReference type="AlphaFoldDB" id="A0A161PEC1"/>
<reference evidence="2" key="1">
    <citation type="submission" date="2016-02" db="EMBL/GenBank/DDBJ databases">
        <title>Genome sequence of Bacillus trypoxylicola KCTC 13244(T).</title>
        <authorList>
            <person name="Jeong H."/>
            <person name="Park S.-H."/>
            <person name="Choi S.-K."/>
        </authorList>
    </citation>
    <scope>NUCLEOTIDE SEQUENCE [LARGE SCALE GENOMIC DNA]</scope>
    <source>
        <strain evidence="2">KCTC 13244</strain>
    </source>
</reference>
<accession>A0A161PEC1</accession>
<evidence type="ECO:0000313" key="3">
    <source>
        <dbReference type="Proteomes" id="UP000075806"/>
    </source>
</evidence>
<keyword evidence="3" id="KW-1185">Reference proteome</keyword>
<comment type="caution">
    <text evidence="2">The sequence shown here is derived from an EMBL/GenBank/DDBJ whole genome shotgun (WGS) entry which is preliminary data.</text>
</comment>
<evidence type="ECO:0000256" key="1">
    <source>
        <dbReference type="SAM" id="Phobius"/>
    </source>
</evidence>
<keyword evidence="1" id="KW-1133">Transmembrane helix</keyword>
<keyword evidence="1" id="KW-0812">Transmembrane</keyword>
<name>A0A161PEC1_9BACI</name>
<gene>
    <name evidence="2" type="ORF">AZF04_12595</name>
</gene>
<proteinExistence type="predicted"/>
<evidence type="ECO:0000313" key="2">
    <source>
        <dbReference type="EMBL" id="KYG26640.1"/>
    </source>
</evidence>